<dbReference type="Gene3D" id="3.40.50.300">
    <property type="entry name" value="P-loop containing nucleotide triphosphate hydrolases"/>
    <property type="match status" value="2"/>
</dbReference>
<dbReference type="NCBIfam" id="TIGR03594">
    <property type="entry name" value="GTPase_EngA"/>
    <property type="match status" value="1"/>
</dbReference>
<dbReference type="Pfam" id="PF01926">
    <property type="entry name" value="MMR_HSR1"/>
    <property type="match status" value="1"/>
</dbReference>
<sequence length="380" mass="41601">MPVPVLRPADEHFAAWVRKQGRPVMLVANKAEGRGGAASAMEAYSLGLGEPVAVSAEHGEGLSDLMGEIVEHLPPEPEVEFEEDDDAFEADAEALDPDAEIVLPARPPGPIRIAIVGRPNAGKSTLLNALLGEERMITGPEPGLTRDSVAVTLHDEGDVFEVVDTAGLRRKARIDEALEKMSVSASIEALKMAEVAVLVLDATLGVHEQDLQIARLIEREGRACVLALNKWDAVEDRNATRQAILDRLSISLAQMRGVPVVTFSALTGASIHRLLPAVREACAVWNARVPTGELNRWFEDALERHAAPLVEGRRLKLRYMTQVKSRPPTFVIFGTRAEQTPEDYKRYLVNGLRETFNLPGVPIRLQTRGTKNPYNTKSRS</sequence>
<dbReference type="FunFam" id="3.30.300.20:FF:000004">
    <property type="entry name" value="GTPase Der"/>
    <property type="match status" value="1"/>
</dbReference>
<comment type="caution">
    <text evidence="10">The sequence shown here is derived from an EMBL/GenBank/DDBJ whole genome shotgun (WGS) entry which is preliminary data.</text>
</comment>
<keyword evidence="5 8" id="KW-0547">Nucleotide-binding</keyword>
<dbReference type="InterPro" id="IPR005225">
    <property type="entry name" value="Small_GTP-bd"/>
</dbReference>
<dbReference type="PANTHER" id="PTHR43834">
    <property type="entry name" value="GTPASE DER"/>
    <property type="match status" value="1"/>
</dbReference>
<name>A0A177GD39_9PROT</name>
<dbReference type="GO" id="GO:0042254">
    <property type="term" value="P:ribosome biogenesis"/>
    <property type="evidence" value="ECO:0007669"/>
    <property type="project" value="UniProtKB-KW"/>
</dbReference>
<dbReference type="eggNOG" id="COG1160">
    <property type="taxonomic scope" value="Bacteria"/>
</dbReference>
<evidence type="ECO:0000313" key="10">
    <source>
        <dbReference type="EMBL" id="OAG77696.1"/>
    </source>
</evidence>
<evidence type="ECO:0000256" key="8">
    <source>
        <dbReference type="RuleBase" id="RU004481"/>
    </source>
</evidence>
<organism evidence="10 11">
    <name type="scientific">Acetobacter malorum</name>
    <dbReference type="NCBI Taxonomy" id="178901"/>
    <lineage>
        <taxon>Bacteria</taxon>
        <taxon>Pseudomonadati</taxon>
        <taxon>Pseudomonadota</taxon>
        <taxon>Alphaproteobacteria</taxon>
        <taxon>Acetobacterales</taxon>
        <taxon>Acetobacteraceae</taxon>
        <taxon>Acetobacter</taxon>
    </lineage>
</organism>
<dbReference type="NCBIfam" id="TIGR00231">
    <property type="entry name" value="small_GTP"/>
    <property type="match status" value="1"/>
</dbReference>
<dbReference type="PANTHER" id="PTHR43834:SF6">
    <property type="entry name" value="GTPASE DER"/>
    <property type="match status" value="1"/>
</dbReference>
<dbReference type="InterPro" id="IPR016484">
    <property type="entry name" value="GTPase_Der"/>
</dbReference>
<feature type="domain" description="EngA-type G" evidence="9">
    <location>
        <begin position="111"/>
        <end position="286"/>
    </location>
</feature>
<comment type="function">
    <text evidence="8">GTPase that plays an essential role in the late steps of ribosome biogenesis.</text>
</comment>
<evidence type="ECO:0000256" key="4">
    <source>
        <dbReference type="ARBA" id="ARBA00022737"/>
    </source>
</evidence>
<dbReference type="InterPro" id="IPR006073">
    <property type="entry name" value="GTP-bd"/>
</dbReference>
<evidence type="ECO:0000256" key="7">
    <source>
        <dbReference type="PROSITE-ProRule" id="PRU01049"/>
    </source>
</evidence>
<dbReference type="Proteomes" id="UP000077349">
    <property type="component" value="Unassembled WGS sequence"/>
</dbReference>
<evidence type="ECO:0000256" key="1">
    <source>
        <dbReference type="ARBA" id="ARBA00008279"/>
    </source>
</evidence>
<reference evidence="10 11" key="1">
    <citation type="submission" date="2016-03" db="EMBL/GenBank/DDBJ databases">
        <title>Draft genome sequence of Acetobacter malorum CECT 7742, a strain isolated from strawberry vinegar.</title>
        <authorList>
            <person name="Sainz F."/>
            <person name="Mas A."/>
            <person name="Torija M.J."/>
        </authorList>
    </citation>
    <scope>NUCLEOTIDE SEQUENCE [LARGE SCALE GENOMIC DNA]</scope>
    <source>
        <strain evidence="10 11">CECT 7742</strain>
    </source>
</reference>
<evidence type="ECO:0000256" key="2">
    <source>
        <dbReference type="ARBA" id="ARBA00020953"/>
    </source>
</evidence>
<evidence type="ECO:0000256" key="3">
    <source>
        <dbReference type="ARBA" id="ARBA00022517"/>
    </source>
</evidence>
<evidence type="ECO:0000313" key="11">
    <source>
        <dbReference type="Proteomes" id="UP000077349"/>
    </source>
</evidence>
<dbReference type="EMBL" id="LVHD01000011">
    <property type="protein sequence ID" value="OAG77696.1"/>
    <property type="molecule type" value="Genomic_DNA"/>
</dbReference>
<dbReference type="AlphaFoldDB" id="A0A177GD39"/>
<comment type="similarity">
    <text evidence="1 7 8">Belongs to the TRAFAC class TrmE-Era-EngA-EngB-Septin-like GTPase superfamily. EngA (Der) GTPase family.</text>
</comment>
<keyword evidence="6 8" id="KW-0342">GTP-binding</keyword>
<dbReference type="PRINTS" id="PR00326">
    <property type="entry name" value="GTP1OBG"/>
</dbReference>
<dbReference type="STRING" id="178901.AmDm5_1118"/>
<proteinExistence type="inferred from homology"/>
<dbReference type="InterPro" id="IPR015946">
    <property type="entry name" value="KH_dom-like_a/b"/>
</dbReference>
<dbReference type="InterPro" id="IPR032859">
    <property type="entry name" value="KH_dom-like"/>
</dbReference>
<dbReference type="InterPro" id="IPR027417">
    <property type="entry name" value="P-loop_NTPase"/>
</dbReference>
<evidence type="ECO:0000256" key="5">
    <source>
        <dbReference type="ARBA" id="ARBA00022741"/>
    </source>
</evidence>
<gene>
    <name evidence="10" type="ORF">Amal_01068</name>
</gene>
<dbReference type="PIRSF" id="PIRSF006485">
    <property type="entry name" value="GTP-binding_EngA"/>
    <property type="match status" value="1"/>
</dbReference>
<evidence type="ECO:0000256" key="6">
    <source>
        <dbReference type="ARBA" id="ARBA00023134"/>
    </source>
</evidence>
<keyword evidence="3" id="KW-0690">Ribosome biogenesis</keyword>
<evidence type="ECO:0000259" key="9">
    <source>
        <dbReference type="PROSITE" id="PS51712"/>
    </source>
</evidence>
<protein>
    <recommendedName>
        <fullName evidence="2 8">GTPase Der</fullName>
    </recommendedName>
</protein>
<dbReference type="Pfam" id="PF14714">
    <property type="entry name" value="KH_dom-like"/>
    <property type="match status" value="1"/>
</dbReference>
<dbReference type="CDD" id="cd01895">
    <property type="entry name" value="EngA2"/>
    <property type="match status" value="1"/>
</dbReference>
<dbReference type="SUPFAM" id="SSF52540">
    <property type="entry name" value="P-loop containing nucleoside triphosphate hydrolases"/>
    <property type="match status" value="1"/>
</dbReference>
<accession>A0A177GD39</accession>
<dbReference type="PROSITE" id="PS51712">
    <property type="entry name" value="G_ENGA"/>
    <property type="match status" value="1"/>
</dbReference>
<dbReference type="InterPro" id="IPR031166">
    <property type="entry name" value="G_ENGA"/>
</dbReference>
<dbReference type="Gene3D" id="3.30.300.20">
    <property type="match status" value="1"/>
</dbReference>
<keyword evidence="4 8" id="KW-0677">Repeat</keyword>
<dbReference type="PATRIC" id="fig|178901.16.peg.1129"/>
<dbReference type="GO" id="GO:0005525">
    <property type="term" value="F:GTP binding"/>
    <property type="evidence" value="ECO:0007669"/>
    <property type="project" value="UniProtKB-KW"/>
</dbReference>